<dbReference type="EC" id="3.1.4.46" evidence="2"/>
<keyword evidence="4" id="KW-0319">Glycerol metabolism</keyword>
<feature type="signal peptide" evidence="7">
    <location>
        <begin position="1"/>
        <end position="19"/>
    </location>
</feature>
<evidence type="ECO:0000256" key="5">
    <source>
        <dbReference type="ARBA" id="ARBA00022801"/>
    </source>
</evidence>
<dbReference type="InterPro" id="IPR030395">
    <property type="entry name" value="GP_PDE_dom"/>
</dbReference>
<keyword evidence="3 7" id="KW-0732">Signal</keyword>
<keyword evidence="5 9" id="KW-0378">Hydrolase</keyword>
<dbReference type="EMBL" id="JXMS01000015">
    <property type="protein sequence ID" value="OBQ51489.1"/>
    <property type="molecule type" value="Genomic_DNA"/>
</dbReference>
<evidence type="ECO:0000256" key="3">
    <source>
        <dbReference type="ARBA" id="ARBA00022729"/>
    </source>
</evidence>
<dbReference type="Proteomes" id="UP000091979">
    <property type="component" value="Unassembled WGS sequence"/>
</dbReference>
<proteinExistence type="inferred from homology"/>
<feature type="chain" id="PRO_5008600501" description="glycerophosphodiester phosphodiesterase" evidence="7">
    <location>
        <begin position="20"/>
        <end position="364"/>
    </location>
</feature>
<reference evidence="9 10" key="1">
    <citation type="submission" date="2015-01" db="EMBL/GenBank/DDBJ databases">
        <title>Desulfovibrio sp. JC271 draft genome sequence.</title>
        <authorList>
            <person name="Shivani Y."/>
            <person name="Subhash Y."/>
            <person name="Sasikala C."/>
            <person name="Ramana C.V."/>
        </authorList>
    </citation>
    <scope>NUCLEOTIDE SEQUENCE [LARGE SCALE GENOMIC DNA]</scope>
    <source>
        <strain evidence="9 10">JC271</strain>
    </source>
</reference>
<sequence length="364" mass="42000">MKKLLLFLAVTIMMFSATAAFADADKIVIAHRGACGYLPEHTLEAKAAAYFMGVDYIEQDLVMTKDNQLVVLHDHYLDRITDVMEKFPNRYRMVDGKKRWFAIDFTLPEIKSLKVTEGFKVKDGKKTQGFSARFPLFKSSFEVPTFEEELQLIQGLNKSTGKNVGVYPEIKAPWFHRSEGKDISLAALNMLKKYGYTTKEDKVYVQCFDPNETRRISKELLPKLGMNVKVVQLIAETDWNETMEPKNGKLVPYNYDWMFKKGAMKKIAEYADGIGPWKPMLVKNDSTRNNLIITDMVKEAHDNGMEVHPYTFRLDEGRIPQYAASFEDMLDIFYYTVNVDGVFTDFPDRAVDFLRRAEYKRQGL</sequence>
<evidence type="ECO:0000256" key="1">
    <source>
        <dbReference type="ARBA" id="ARBA00007277"/>
    </source>
</evidence>
<evidence type="ECO:0000256" key="4">
    <source>
        <dbReference type="ARBA" id="ARBA00022798"/>
    </source>
</evidence>
<comment type="caution">
    <text evidence="9">The sequence shown here is derived from an EMBL/GenBank/DDBJ whole genome shotgun (WGS) entry which is preliminary data.</text>
</comment>
<evidence type="ECO:0000256" key="6">
    <source>
        <dbReference type="ARBA" id="ARBA00047512"/>
    </source>
</evidence>
<dbReference type="Pfam" id="PF03009">
    <property type="entry name" value="GDPD"/>
    <property type="match status" value="1"/>
</dbReference>
<comment type="catalytic activity">
    <reaction evidence="6">
        <text>a sn-glycero-3-phosphodiester + H2O = an alcohol + sn-glycerol 3-phosphate + H(+)</text>
        <dbReference type="Rhea" id="RHEA:12969"/>
        <dbReference type="ChEBI" id="CHEBI:15377"/>
        <dbReference type="ChEBI" id="CHEBI:15378"/>
        <dbReference type="ChEBI" id="CHEBI:30879"/>
        <dbReference type="ChEBI" id="CHEBI:57597"/>
        <dbReference type="ChEBI" id="CHEBI:83408"/>
        <dbReference type="EC" id="3.1.4.46"/>
    </reaction>
</comment>
<evidence type="ECO:0000313" key="10">
    <source>
        <dbReference type="Proteomes" id="UP000091979"/>
    </source>
</evidence>
<dbReference type="InterPro" id="IPR017946">
    <property type="entry name" value="PLC-like_Pdiesterase_TIM-brl"/>
</dbReference>
<protein>
    <recommendedName>
        <fullName evidence="2">glycerophosphodiester phosphodiesterase</fullName>
        <ecNumber evidence="2">3.1.4.46</ecNumber>
    </recommendedName>
</protein>
<dbReference type="GO" id="GO:0006629">
    <property type="term" value="P:lipid metabolic process"/>
    <property type="evidence" value="ECO:0007669"/>
    <property type="project" value="InterPro"/>
</dbReference>
<evidence type="ECO:0000256" key="7">
    <source>
        <dbReference type="SAM" id="SignalP"/>
    </source>
</evidence>
<dbReference type="Gene3D" id="3.20.20.190">
    <property type="entry name" value="Phosphatidylinositol (PI) phosphodiesterase"/>
    <property type="match status" value="1"/>
</dbReference>
<comment type="similarity">
    <text evidence="1">Belongs to the glycerophosphoryl diester phosphodiesterase family.</text>
</comment>
<dbReference type="NCBIfam" id="NF008354">
    <property type="entry name" value="PRK11143.1"/>
    <property type="match status" value="1"/>
</dbReference>
<name>A0A1B7XC55_9BACT</name>
<gene>
    <name evidence="9" type="primary">glpQ</name>
    <name evidence="9" type="ORF">SP90_09760</name>
</gene>
<dbReference type="PANTHER" id="PTHR43620:SF7">
    <property type="entry name" value="GLYCEROPHOSPHODIESTER PHOSPHODIESTERASE GDPD5-RELATED"/>
    <property type="match status" value="1"/>
</dbReference>
<dbReference type="RefSeq" id="WP_066855148.1">
    <property type="nucleotide sequence ID" value="NZ_JXMS01000015.1"/>
</dbReference>
<dbReference type="PATRIC" id="fig|1560234.3.peg.785"/>
<accession>A0A1B7XC55</accession>
<dbReference type="PROSITE" id="PS51704">
    <property type="entry name" value="GP_PDE"/>
    <property type="match status" value="1"/>
</dbReference>
<dbReference type="GO" id="GO:0042597">
    <property type="term" value="C:periplasmic space"/>
    <property type="evidence" value="ECO:0007669"/>
    <property type="project" value="TreeGrafter"/>
</dbReference>
<dbReference type="SUPFAM" id="SSF51695">
    <property type="entry name" value="PLC-like phosphodiesterases"/>
    <property type="match status" value="1"/>
</dbReference>
<dbReference type="FunFam" id="3.20.20.190:FF:000009">
    <property type="entry name" value="Glycerophosphodiester phosphodiesterase, periplasmic"/>
    <property type="match status" value="1"/>
</dbReference>
<evidence type="ECO:0000313" key="9">
    <source>
        <dbReference type="EMBL" id="OBQ51489.1"/>
    </source>
</evidence>
<dbReference type="STRING" id="1560234.SP90_09760"/>
<dbReference type="GO" id="GO:0008889">
    <property type="term" value="F:glycerophosphodiester phosphodiesterase activity"/>
    <property type="evidence" value="ECO:0007669"/>
    <property type="project" value="UniProtKB-EC"/>
</dbReference>
<feature type="domain" description="GP-PDE" evidence="8">
    <location>
        <begin position="26"/>
        <end position="354"/>
    </location>
</feature>
<organism evidence="9 10">
    <name type="scientific">Halodesulfovibrio spirochaetisodalis</name>
    <dbReference type="NCBI Taxonomy" id="1560234"/>
    <lineage>
        <taxon>Bacteria</taxon>
        <taxon>Pseudomonadati</taxon>
        <taxon>Thermodesulfobacteriota</taxon>
        <taxon>Desulfovibrionia</taxon>
        <taxon>Desulfovibrionales</taxon>
        <taxon>Desulfovibrionaceae</taxon>
        <taxon>Halodesulfovibrio</taxon>
    </lineage>
</organism>
<keyword evidence="10" id="KW-1185">Reference proteome</keyword>
<dbReference type="OrthoDB" id="9795622at2"/>
<dbReference type="PANTHER" id="PTHR43620">
    <property type="entry name" value="GLYCEROPHOSPHORYL DIESTER PHOSPHODIESTERASE"/>
    <property type="match status" value="1"/>
</dbReference>
<evidence type="ECO:0000256" key="2">
    <source>
        <dbReference type="ARBA" id="ARBA00012247"/>
    </source>
</evidence>
<dbReference type="CDD" id="cd08600">
    <property type="entry name" value="GDPD_EcGlpQ_like"/>
    <property type="match status" value="1"/>
</dbReference>
<dbReference type="AlphaFoldDB" id="A0A1B7XC55"/>
<dbReference type="GO" id="GO:0006071">
    <property type="term" value="P:glycerol metabolic process"/>
    <property type="evidence" value="ECO:0007669"/>
    <property type="project" value="UniProtKB-KW"/>
</dbReference>
<evidence type="ECO:0000259" key="8">
    <source>
        <dbReference type="PROSITE" id="PS51704"/>
    </source>
</evidence>